<dbReference type="STRING" id="1193682.BJP25_09515"/>
<organism evidence="2 3">
    <name type="scientific">Actinokineospora bangkokensis</name>
    <dbReference type="NCBI Taxonomy" id="1193682"/>
    <lineage>
        <taxon>Bacteria</taxon>
        <taxon>Bacillati</taxon>
        <taxon>Actinomycetota</taxon>
        <taxon>Actinomycetes</taxon>
        <taxon>Pseudonocardiales</taxon>
        <taxon>Pseudonocardiaceae</taxon>
        <taxon>Actinokineospora</taxon>
    </lineage>
</organism>
<evidence type="ECO:0000313" key="2">
    <source>
        <dbReference type="EMBL" id="OLR94852.1"/>
    </source>
</evidence>
<dbReference type="Proteomes" id="UP000186040">
    <property type="component" value="Unassembled WGS sequence"/>
</dbReference>
<dbReference type="OrthoDB" id="4484240at2"/>
<keyword evidence="1" id="KW-0812">Transmembrane</keyword>
<evidence type="ECO:0000256" key="1">
    <source>
        <dbReference type="SAM" id="Phobius"/>
    </source>
</evidence>
<feature type="transmembrane region" description="Helical" evidence="1">
    <location>
        <begin position="43"/>
        <end position="61"/>
    </location>
</feature>
<keyword evidence="1" id="KW-1133">Transmembrane helix</keyword>
<keyword evidence="1" id="KW-0472">Membrane</keyword>
<dbReference type="RefSeq" id="WP_075973420.1">
    <property type="nucleotide sequence ID" value="NZ_MKQR01000006.1"/>
</dbReference>
<accession>A0A1Q9LS46</accession>
<comment type="caution">
    <text evidence="2">The sequence shown here is derived from an EMBL/GenBank/DDBJ whole genome shotgun (WGS) entry which is preliminary data.</text>
</comment>
<sequence length="109" mass="11275">MTFANPVLLFTSIGVLSAGTYAFRFAGPALRSRITFPPRVARFLEVSSVVLLASLVAIYGLTEGAAFAGYARPAGVVVAGVLAWRRAPFILVIAAAAAVTVGLRLVGVP</sequence>
<feature type="transmembrane region" description="Helical" evidence="1">
    <location>
        <begin position="6"/>
        <end position="23"/>
    </location>
</feature>
<feature type="transmembrane region" description="Helical" evidence="1">
    <location>
        <begin position="89"/>
        <end position="107"/>
    </location>
</feature>
<dbReference type="InterPro" id="IPR008407">
    <property type="entry name" value="Brnchd-chn_aa_trnsp_AzlD"/>
</dbReference>
<protein>
    <submittedName>
        <fullName evidence="2">Branched-chain amino acid transporter</fullName>
    </submittedName>
</protein>
<dbReference type="AlphaFoldDB" id="A0A1Q9LS46"/>
<dbReference type="Pfam" id="PF05437">
    <property type="entry name" value="AzlD"/>
    <property type="match status" value="1"/>
</dbReference>
<dbReference type="EMBL" id="MKQR01000006">
    <property type="protein sequence ID" value="OLR94852.1"/>
    <property type="molecule type" value="Genomic_DNA"/>
</dbReference>
<keyword evidence="3" id="KW-1185">Reference proteome</keyword>
<evidence type="ECO:0000313" key="3">
    <source>
        <dbReference type="Proteomes" id="UP000186040"/>
    </source>
</evidence>
<reference evidence="2 3" key="1">
    <citation type="submission" date="2016-10" db="EMBL/GenBank/DDBJ databases">
        <title>The Draft Genome Sequence of Actinokineospora bangkokensis 44EHWT reveals the biosynthetic pathway of antifungal compounds Thailandins with unusual extender unit butylmalonyl-CoA.</title>
        <authorList>
            <person name="Greule A."/>
            <person name="Intra B."/>
            <person name="Flemming S."/>
            <person name="Rommel M.G."/>
            <person name="Panbangred W."/>
            <person name="Bechthold A."/>
        </authorList>
    </citation>
    <scope>NUCLEOTIDE SEQUENCE [LARGE SCALE GENOMIC DNA]</scope>
    <source>
        <strain evidence="2 3">44EHW</strain>
    </source>
</reference>
<name>A0A1Q9LS46_9PSEU</name>
<gene>
    <name evidence="2" type="ORF">BJP25_09515</name>
</gene>
<proteinExistence type="predicted"/>